<evidence type="ECO:0000259" key="5">
    <source>
        <dbReference type="PROSITE" id="PS50893"/>
    </source>
</evidence>
<protein>
    <submittedName>
        <fullName evidence="6">Unannotated protein</fullName>
    </submittedName>
</protein>
<dbReference type="SUPFAM" id="SSF52540">
    <property type="entry name" value="P-loop containing nucleoside triphosphate hydrolases"/>
    <property type="match status" value="1"/>
</dbReference>
<feature type="domain" description="ABC transporter" evidence="5">
    <location>
        <begin position="9"/>
        <end position="234"/>
    </location>
</feature>
<dbReference type="AlphaFoldDB" id="A0A6J6P1D0"/>
<evidence type="ECO:0000256" key="2">
    <source>
        <dbReference type="ARBA" id="ARBA00022448"/>
    </source>
</evidence>
<comment type="similarity">
    <text evidence="1">Belongs to the ABC transporter superfamily.</text>
</comment>
<dbReference type="EMBL" id="CAEZXV010000006">
    <property type="protein sequence ID" value="CAB4693050.1"/>
    <property type="molecule type" value="Genomic_DNA"/>
</dbReference>
<dbReference type="Pfam" id="PF00005">
    <property type="entry name" value="ABC_tran"/>
    <property type="match status" value="1"/>
</dbReference>
<proteinExistence type="inferred from homology"/>
<dbReference type="GO" id="GO:0016887">
    <property type="term" value="F:ATP hydrolysis activity"/>
    <property type="evidence" value="ECO:0007669"/>
    <property type="project" value="InterPro"/>
</dbReference>
<dbReference type="Gene3D" id="3.40.50.300">
    <property type="entry name" value="P-loop containing nucleotide triphosphate hydrolases"/>
    <property type="match status" value="1"/>
</dbReference>
<reference evidence="6" key="1">
    <citation type="submission" date="2020-05" db="EMBL/GenBank/DDBJ databases">
        <authorList>
            <person name="Chiriac C."/>
            <person name="Salcher M."/>
            <person name="Ghai R."/>
            <person name="Kavagutti S V."/>
        </authorList>
    </citation>
    <scope>NUCLEOTIDE SEQUENCE</scope>
</reference>
<evidence type="ECO:0000313" key="6">
    <source>
        <dbReference type="EMBL" id="CAB4693050.1"/>
    </source>
</evidence>
<dbReference type="InterPro" id="IPR003439">
    <property type="entry name" value="ABC_transporter-like_ATP-bd"/>
</dbReference>
<name>A0A6J6P1D0_9ZZZZ</name>
<evidence type="ECO:0000256" key="1">
    <source>
        <dbReference type="ARBA" id="ARBA00005417"/>
    </source>
</evidence>
<dbReference type="PROSITE" id="PS00211">
    <property type="entry name" value="ABC_TRANSPORTER_1"/>
    <property type="match status" value="1"/>
</dbReference>
<accession>A0A6J6P1D0</accession>
<dbReference type="PANTHER" id="PTHR43335:SF4">
    <property type="entry name" value="ABC TRANSPORTER, ATP-BINDING PROTEIN"/>
    <property type="match status" value="1"/>
</dbReference>
<dbReference type="InterPro" id="IPR017871">
    <property type="entry name" value="ABC_transporter-like_CS"/>
</dbReference>
<dbReference type="InterPro" id="IPR027417">
    <property type="entry name" value="P-loop_NTPase"/>
</dbReference>
<gene>
    <name evidence="6" type="ORF">UFOPK2598_00165</name>
</gene>
<keyword evidence="2" id="KW-0813">Transport</keyword>
<keyword evidence="4" id="KW-0067">ATP-binding</keyword>
<evidence type="ECO:0000256" key="3">
    <source>
        <dbReference type="ARBA" id="ARBA00022741"/>
    </source>
</evidence>
<dbReference type="CDD" id="cd03268">
    <property type="entry name" value="ABC_BcrA_bacitracin_resist"/>
    <property type="match status" value="1"/>
</dbReference>
<evidence type="ECO:0000256" key="4">
    <source>
        <dbReference type="ARBA" id="ARBA00022840"/>
    </source>
</evidence>
<dbReference type="SMART" id="SM00382">
    <property type="entry name" value="AAA"/>
    <property type="match status" value="1"/>
</dbReference>
<dbReference type="PROSITE" id="PS50893">
    <property type="entry name" value="ABC_TRANSPORTER_2"/>
    <property type="match status" value="1"/>
</dbReference>
<organism evidence="6">
    <name type="scientific">freshwater metagenome</name>
    <dbReference type="NCBI Taxonomy" id="449393"/>
    <lineage>
        <taxon>unclassified sequences</taxon>
        <taxon>metagenomes</taxon>
        <taxon>ecological metagenomes</taxon>
    </lineage>
</organism>
<keyword evidence="3" id="KW-0547">Nucleotide-binding</keyword>
<dbReference type="InterPro" id="IPR003593">
    <property type="entry name" value="AAA+_ATPase"/>
</dbReference>
<dbReference type="GO" id="GO:0005524">
    <property type="term" value="F:ATP binding"/>
    <property type="evidence" value="ECO:0007669"/>
    <property type="project" value="UniProtKB-KW"/>
</dbReference>
<sequence>MNKSLVPAITASDLTKIYGERAALSHGNFEVPAGSICGFVGPNGSGKTTTIRMLLGLITPSGGSGTVLGESITHPEKYLPHVGAMIEGPAFYPALSGRENLKVLAELGGFPLSRVDELLKKVDLADRGGSKFKTYSLGMKQRLGIAAALLPNPQLLILDEPTNGLDPSGIQEVRGIIRDLADSGTTVFVSSHILSELEMICEYLVMLREGKVIFSGRTNELLSAQKPMIVAKPEYEVDITKLADKVSNSGYQVMVVEGALHISAPKEVSAEINRMAFESGITLSSISVVLPTLEETFFEMTGDNK</sequence>
<dbReference type="PANTHER" id="PTHR43335">
    <property type="entry name" value="ABC TRANSPORTER, ATP-BINDING PROTEIN"/>
    <property type="match status" value="1"/>
</dbReference>